<accession>A0ABZ2K4Z6</accession>
<dbReference type="EMBL" id="CP089982">
    <property type="protein sequence ID" value="WXA91416.1"/>
    <property type="molecule type" value="Genomic_DNA"/>
</dbReference>
<proteinExistence type="predicted"/>
<evidence type="ECO:0000313" key="1">
    <source>
        <dbReference type="EMBL" id="WXA91416.1"/>
    </source>
</evidence>
<name>A0ABZ2K4Z6_9BACT</name>
<reference evidence="1 2" key="1">
    <citation type="submission" date="2021-12" db="EMBL/GenBank/DDBJ databases">
        <title>Discovery of the Pendulisporaceae a myxobacterial family with distinct sporulation behavior and unique specialized metabolism.</title>
        <authorList>
            <person name="Garcia R."/>
            <person name="Popoff A."/>
            <person name="Bader C.D."/>
            <person name="Loehr J."/>
            <person name="Walesch S."/>
            <person name="Walt C."/>
            <person name="Boldt J."/>
            <person name="Bunk B."/>
            <person name="Haeckl F.J.F.P.J."/>
            <person name="Gunesch A.P."/>
            <person name="Birkelbach J."/>
            <person name="Nuebel U."/>
            <person name="Pietschmann T."/>
            <person name="Bach T."/>
            <person name="Mueller R."/>
        </authorList>
    </citation>
    <scope>NUCLEOTIDE SEQUENCE [LARGE SCALE GENOMIC DNA]</scope>
    <source>
        <strain evidence="1 2">MSr12523</strain>
    </source>
</reference>
<protein>
    <submittedName>
        <fullName evidence="1">Uncharacterized protein</fullName>
    </submittedName>
</protein>
<gene>
    <name evidence="1" type="ORF">LZC95_33785</name>
</gene>
<dbReference type="Proteomes" id="UP001379533">
    <property type="component" value="Chromosome"/>
</dbReference>
<organism evidence="1 2">
    <name type="scientific">Pendulispora brunnea</name>
    <dbReference type="NCBI Taxonomy" id="2905690"/>
    <lineage>
        <taxon>Bacteria</taxon>
        <taxon>Pseudomonadati</taxon>
        <taxon>Myxococcota</taxon>
        <taxon>Myxococcia</taxon>
        <taxon>Myxococcales</taxon>
        <taxon>Sorangiineae</taxon>
        <taxon>Pendulisporaceae</taxon>
        <taxon>Pendulispora</taxon>
    </lineage>
</organism>
<keyword evidence="2" id="KW-1185">Reference proteome</keyword>
<dbReference type="RefSeq" id="WP_394842036.1">
    <property type="nucleotide sequence ID" value="NZ_CP089982.1"/>
</dbReference>
<evidence type="ECO:0000313" key="2">
    <source>
        <dbReference type="Proteomes" id="UP001379533"/>
    </source>
</evidence>
<sequence length="194" mass="21221">MSRLLEATRKRFGAAPRSLSLRVGAPTWLGENDALATAHRQYPRLLSEGHIVLGYVVMANVAMFRLGPDSLPGFVLHPRDPALVVELDELERAGEAIAAIRDLEPVDKDLDQLASLLRAGHERFFSLPVPPALTQGRPLFVSSALLYRAHLPIPRLVAKLLPMLVCKGLKEVAPLPASCWAPDLLDAWNDMAAI</sequence>